<reference evidence="2" key="1">
    <citation type="journal article" date="2019" name="Int. J. Syst. Evol. Microbiol.">
        <title>The Global Catalogue of Microorganisms (GCM) 10K type strain sequencing project: providing services to taxonomists for standard genome sequencing and annotation.</title>
        <authorList>
            <consortium name="The Broad Institute Genomics Platform"/>
            <consortium name="The Broad Institute Genome Sequencing Center for Infectious Disease"/>
            <person name="Wu L."/>
            <person name="Ma J."/>
        </authorList>
    </citation>
    <scope>NUCLEOTIDE SEQUENCE [LARGE SCALE GENOMIC DNA]</scope>
    <source>
        <strain evidence="2">KCTC 42866</strain>
    </source>
</reference>
<dbReference type="Proteomes" id="UP001597461">
    <property type="component" value="Unassembled WGS sequence"/>
</dbReference>
<accession>A0ABW5MSV5</accession>
<evidence type="ECO:0000313" key="2">
    <source>
        <dbReference type="Proteomes" id="UP001597461"/>
    </source>
</evidence>
<protein>
    <submittedName>
        <fullName evidence="1">Uncharacterized protein</fullName>
    </submittedName>
</protein>
<gene>
    <name evidence="1" type="ORF">ACFSR6_19750</name>
</gene>
<organism evidence="1 2">
    <name type="scientific">Pedobacter vanadiisoli</name>
    <dbReference type="NCBI Taxonomy" id="1761975"/>
    <lineage>
        <taxon>Bacteria</taxon>
        <taxon>Pseudomonadati</taxon>
        <taxon>Bacteroidota</taxon>
        <taxon>Sphingobacteriia</taxon>
        <taxon>Sphingobacteriales</taxon>
        <taxon>Sphingobacteriaceae</taxon>
        <taxon>Pedobacter</taxon>
    </lineage>
</organism>
<name>A0ABW5MSV5_9SPHI</name>
<dbReference type="RefSeq" id="WP_379082103.1">
    <property type="nucleotide sequence ID" value="NZ_JBHULL010000041.1"/>
</dbReference>
<evidence type="ECO:0000313" key="1">
    <source>
        <dbReference type="EMBL" id="MFD2584739.1"/>
    </source>
</evidence>
<sequence length="43" mass="4934">MPTEFHLIVRCGGKIDKIEFNPDKSLVWITRLTIKDGFARASE</sequence>
<keyword evidence="2" id="KW-1185">Reference proteome</keyword>
<proteinExistence type="predicted"/>
<dbReference type="EMBL" id="JBHULL010000041">
    <property type="protein sequence ID" value="MFD2584739.1"/>
    <property type="molecule type" value="Genomic_DNA"/>
</dbReference>
<comment type="caution">
    <text evidence="1">The sequence shown here is derived from an EMBL/GenBank/DDBJ whole genome shotgun (WGS) entry which is preliminary data.</text>
</comment>